<evidence type="ECO:0000313" key="1">
    <source>
        <dbReference type="EMBL" id="MEZ6852106.1"/>
    </source>
</evidence>
<accession>A0ABV4JNI4</accession>
<proteinExistence type="predicted"/>
<reference evidence="1 2" key="1">
    <citation type="submission" date="2024-07" db="EMBL/GenBank/DDBJ databases">
        <title>Active virus-host system and metabolic interactions in a Lokiarchaeon culture.</title>
        <authorList>
            <person name="Ponce Toledo R.I."/>
            <person name="Rodrigues Oliveira T."/>
            <person name="Schleper C."/>
        </authorList>
    </citation>
    <scope>NUCLEOTIDE SEQUENCE [LARGE SCALE GENOMIC DNA]</scope>
    <source>
        <strain evidence="1 2">B35</strain>
    </source>
</reference>
<dbReference type="EMBL" id="JBFSOO010000001">
    <property type="protein sequence ID" value="MEZ6852106.1"/>
    <property type="molecule type" value="Genomic_DNA"/>
</dbReference>
<dbReference type="Proteomes" id="UP001568358">
    <property type="component" value="Unassembled WGS sequence"/>
</dbReference>
<sequence length="77" mass="8802">MRSFRKKQEAEKPFSDETKQAIRRALNTADGKELLEFLKVRGGVDIPTYQAGKEHEAMIHHGARKALVKELLDILKN</sequence>
<protein>
    <submittedName>
        <fullName evidence="1">Uncharacterized protein</fullName>
    </submittedName>
</protein>
<gene>
    <name evidence="1" type="ORF">AB2Z07_00935</name>
</gene>
<comment type="caution">
    <text evidence="1">The sequence shown here is derived from an EMBL/GenBank/DDBJ whole genome shotgun (WGS) entry which is preliminary data.</text>
</comment>
<keyword evidence="2" id="KW-1185">Reference proteome</keyword>
<organism evidence="1 2">
    <name type="scientific">Halodesulfovibrio aestuarii</name>
    <dbReference type="NCBI Taxonomy" id="126333"/>
    <lineage>
        <taxon>Bacteria</taxon>
        <taxon>Pseudomonadati</taxon>
        <taxon>Thermodesulfobacteriota</taxon>
        <taxon>Desulfovibrionia</taxon>
        <taxon>Desulfovibrionales</taxon>
        <taxon>Desulfovibrionaceae</taxon>
        <taxon>Halodesulfovibrio</taxon>
    </lineage>
</organism>
<dbReference type="RefSeq" id="WP_371149779.1">
    <property type="nucleotide sequence ID" value="NZ_JBFSOO010000001.1"/>
</dbReference>
<evidence type="ECO:0000313" key="2">
    <source>
        <dbReference type="Proteomes" id="UP001568358"/>
    </source>
</evidence>
<name>A0ABV4JNI4_9BACT</name>